<dbReference type="EMBL" id="JBHLUK010000010">
    <property type="protein sequence ID" value="MFC0422978.1"/>
    <property type="molecule type" value="Genomic_DNA"/>
</dbReference>
<organism evidence="15 16">
    <name type="scientific">Lactiplantibacillus plajomi</name>
    <dbReference type="NCBI Taxonomy" id="1457217"/>
    <lineage>
        <taxon>Bacteria</taxon>
        <taxon>Bacillati</taxon>
        <taxon>Bacillota</taxon>
        <taxon>Bacilli</taxon>
        <taxon>Lactobacillales</taxon>
        <taxon>Lactobacillaceae</taxon>
        <taxon>Lactiplantibacillus</taxon>
    </lineage>
</organism>
<keyword evidence="9 12" id="KW-0368">Histidine biosynthesis</keyword>
<dbReference type="PANTHER" id="PTHR43090">
    <property type="entry name" value="1-(5-PHOSPHORIBOSYL)-5-[(5-PHOSPHORIBOSYLAMINO)METHYLIDENEAMINO] IMIDAZOLE-4-CARBOXAMIDE ISOMERASE"/>
    <property type="match status" value="1"/>
</dbReference>
<feature type="active site" description="Proton donor" evidence="12">
    <location>
        <position position="129"/>
    </location>
</feature>
<comment type="caution">
    <text evidence="15">The sequence shown here is derived from an EMBL/GenBank/DDBJ whole genome shotgun (WGS) entry which is preliminary data.</text>
</comment>
<evidence type="ECO:0000256" key="10">
    <source>
        <dbReference type="ARBA" id="ARBA00023235"/>
    </source>
</evidence>
<gene>
    <name evidence="12 15" type="primary">hisA</name>
    <name evidence="15" type="ORF">ACFFGS_02185</name>
</gene>
<evidence type="ECO:0000256" key="4">
    <source>
        <dbReference type="ARBA" id="ARBA00009667"/>
    </source>
</evidence>
<reference evidence="15 16" key="1">
    <citation type="submission" date="2024-09" db="EMBL/GenBank/DDBJ databases">
        <authorList>
            <person name="Sun Q."/>
            <person name="Mori K."/>
        </authorList>
    </citation>
    <scope>NUCLEOTIDE SEQUENCE [LARGE SCALE GENOMIC DNA]</scope>
    <source>
        <strain evidence="15 16">TBRC 4575</strain>
    </source>
</reference>
<keyword evidence="7 12" id="KW-0963">Cytoplasm</keyword>
<evidence type="ECO:0000256" key="6">
    <source>
        <dbReference type="ARBA" id="ARBA00018464"/>
    </source>
</evidence>
<evidence type="ECO:0000256" key="7">
    <source>
        <dbReference type="ARBA" id="ARBA00022490"/>
    </source>
</evidence>
<protein>
    <recommendedName>
        <fullName evidence="6 12">1-(5-phosphoribosyl)-5-[(5-phosphoribosylamino)methylideneamino] imidazole-4-carboxamide isomerase</fullName>
        <ecNumber evidence="5 12">5.3.1.16</ecNumber>
    </recommendedName>
    <alternativeName>
        <fullName evidence="11 12">Phosphoribosylformimino-5-aminoimidazole carboxamide ribotide isomerase</fullName>
    </alternativeName>
</protein>
<dbReference type="InterPro" id="IPR011060">
    <property type="entry name" value="RibuloseP-bd_barrel"/>
</dbReference>
<evidence type="ECO:0000256" key="13">
    <source>
        <dbReference type="RuleBase" id="RU003657"/>
    </source>
</evidence>
<dbReference type="Proteomes" id="UP001589855">
    <property type="component" value="Unassembled WGS sequence"/>
</dbReference>
<proteinExistence type="inferred from homology"/>
<dbReference type="HAMAP" id="MF_01014">
    <property type="entry name" value="HisA"/>
    <property type="match status" value="1"/>
</dbReference>
<dbReference type="SUPFAM" id="SSF51366">
    <property type="entry name" value="Ribulose-phoshate binding barrel"/>
    <property type="match status" value="1"/>
</dbReference>
<comment type="subcellular location">
    <subcellularLocation>
        <location evidence="2 12 14">Cytoplasm</location>
    </subcellularLocation>
</comment>
<evidence type="ECO:0000256" key="9">
    <source>
        <dbReference type="ARBA" id="ARBA00023102"/>
    </source>
</evidence>
<dbReference type="Gene3D" id="3.20.20.70">
    <property type="entry name" value="Aldolase class I"/>
    <property type="match status" value="1"/>
</dbReference>
<dbReference type="InterPro" id="IPR044524">
    <property type="entry name" value="Isoase_HisA-like"/>
</dbReference>
<dbReference type="InterPro" id="IPR006062">
    <property type="entry name" value="His_biosynth"/>
</dbReference>
<name>A0ABV6K0I8_9LACO</name>
<dbReference type="Pfam" id="PF00977">
    <property type="entry name" value="His_biosynth"/>
    <property type="match status" value="1"/>
</dbReference>
<evidence type="ECO:0000256" key="12">
    <source>
        <dbReference type="HAMAP-Rule" id="MF_01014"/>
    </source>
</evidence>
<evidence type="ECO:0000256" key="2">
    <source>
        <dbReference type="ARBA" id="ARBA00004496"/>
    </source>
</evidence>
<feature type="active site" description="Proton acceptor" evidence="12">
    <location>
        <position position="7"/>
    </location>
</feature>
<dbReference type="InterPro" id="IPR023016">
    <property type="entry name" value="HisA/PriA"/>
</dbReference>
<dbReference type="InterPro" id="IPR006063">
    <property type="entry name" value="HisA_bact_arch"/>
</dbReference>
<dbReference type="NCBIfam" id="TIGR00007">
    <property type="entry name" value="1-(5-phosphoribosyl)-5-[(5-phosphoribosylamino)methylideneamino]imidazole-4-carboxamide isomerase"/>
    <property type="match status" value="1"/>
</dbReference>
<evidence type="ECO:0000313" key="16">
    <source>
        <dbReference type="Proteomes" id="UP001589855"/>
    </source>
</evidence>
<keyword evidence="16" id="KW-1185">Reference proteome</keyword>
<keyword evidence="10 12" id="KW-0413">Isomerase</keyword>
<accession>A0ABV6K0I8</accession>
<comment type="pathway">
    <text evidence="3 12 14">Amino-acid biosynthesis; L-histidine biosynthesis; L-histidine from 5-phospho-alpha-D-ribose 1-diphosphate: step 4/9.</text>
</comment>
<evidence type="ECO:0000313" key="15">
    <source>
        <dbReference type="EMBL" id="MFC0422978.1"/>
    </source>
</evidence>
<evidence type="ECO:0000256" key="14">
    <source>
        <dbReference type="RuleBase" id="RU003658"/>
    </source>
</evidence>
<evidence type="ECO:0000256" key="3">
    <source>
        <dbReference type="ARBA" id="ARBA00005133"/>
    </source>
</evidence>
<dbReference type="InterPro" id="IPR013785">
    <property type="entry name" value="Aldolase_TIM"/>
</dbReference>
<comment type="catalytic activity">
    <reaction evidence="1 12 14">
        <text>1-(5-phospho-beta-D-ribosyl)-5-[(5-phospho-beta-D-ribosylamino)methylideneamino]imidazole-4-carboxamide = 5-[(5-phospho-1-deoxy-D-ribulos-1-ylimino)methylamino]-1-(5-phospho-beta-D-ribosyl)imidazole-4-carboxamide</text>
        <dbReference type="Rhea" id="RHEA:15469"/>
        <dbReference type="ChEBI" id="CHEBI:58435"/>
        <dbReference type="ChEBI" id="CHEBI:58525"/>
        <dbReference type="EC" id="5.3.1.16"/>
    </reaction>
</comment>
<sequence>MIFPAIDLKAGQSVRLYQGDFDQATLINNDPVEQAKAVNAAGLHQLHVVDLDGAKAGQPENFATVAAIRAAFDGTVEIGGGIRSRELAELYLKLGIDRIILGSVALSDPTLVKQLLATYGGERIVIGIDGQNGLVVTDGWLKQSQVKMSQLMTEMLAAGARHFIVTDVARDGTLQGPNVGLYSTLLAQCPQANLVAGGGVRTLADVQTLQAIGCQDVIIGKALAAGTVTLEELAGVVG</sequence>
<keyword evidence="8 12" id="KW-0028">Amino-acid biosynthesis</keyword>
<evidence type="ECO:0000256" key="8">
    <source>
        <dbReference type="ARBA" id="ARBA00022605"/>
    </source>
</evidence>
<dbReference type="EC" id="5.3.1.16" evidence="5 12"/>
<dbReference type="PANTHER" id="PTHR43090:SF2">
    <property type="entry name" value="1-(5-PHOSPHORIBOSYL)-5-[(5-PHOSPHORIBOSYLAMINO)METHYLIDENEAMINO] IMIDAZOLE-4-CARBOXAMIDE ISOMERASE"/>
    <property type="match status" value="1"/>
</dbReference>
<evidence type="ECO:0000256" key="11">
    <source>
        <dbReference type="ARBA" id="ARBA00030547"/>
    </source>
</evidence>
<dbReference type="CDD" id="cd04732">
    <property type="entry name" value="HisA"/>
    <property type="match status" value="1"/>
</dbReference>
<comment type="similarity">
    <text evidence="4 12 13">Belongs to the HisA/HisF family.</text>
</comment>
<dbReference type="RefSeq" id="WP_137644786.1">
    <property type="nucleotide sequence ID" value="NZ_BAABRM010000012.1"/>
</dbReference>
<dbReference type="GO" id="GO:0003949">
    <property type="term" value="F:1-(5-phosphoribosyl)-5-[(5-phosphoribosylamino)methylideneamino]imidazole-4-carboxamide isomerase activity"/>
    <property type="evidence" value="ECO:0007669"/>
    <property type="project" value="UniProtKB-EC"/>
</dbReference>
<evidence type="ECO:0000256" key="5">
    <source>
        <dbReference type="ARBA" id="ARBA00012550"/>
    </source>
</evidence>
<evidence type="ECO:0000256" key="1">
    <source>
        <dbReference type="ARBA" id="ARBA00000901"/>
    </source>
</evidence>